<dbReference type="Proteomes" id="UP000886758">
    <property type="component" value="Unassembled WGS sequence"/>
</dbReference>
<comment type="caution">
    <text evidence="1">The sequence shown here is derived from an EMBL/GenBank/DDBJ whole genome shotgun (WGS) entry which is preliminary data.</text>
</comment>
<evidence type="ECO:0000313" key="2">
    <source>
        <dbReference type="Proteomes" id="UP000886758"/>
    </source>
</evidence>
<accession>A0A9D1GQ77</accession>
<sequence>MQSLKNAYGSKNNFEKEFVYKAYQYGNKGRFYFALNQFLNFIMYPSSMKDEYASSYPLLECNLDTCDIFNFIEDIDYTKLSNAYLKVRSMIES</sequence>
<evidence type="ECO:0000313" key="1">
    <source>
        <dbReference type="EMBL" id="HIT49824.1"/>
    </source>
</evidence>
<dbReference type="AlphaFoldDB" id="A0A9D1GQ77"/>
<protein>
    <submittedName>
        <fullName evidence="1">Uncharacterized protein</fullName>
    </submittedName>
</protein>
<gene>
    <name evidence="1" type="ORF">IAD46_02235</name>
</gene>
<name>A0A9D1GQ77_9MOLU</name>
<organism evidence="1 2">
    <name type="scientific">Candidatus Pelethenecus faecipullorum</name>
    <dbReference type="NCBI Taxonomy" id="2840900"/>
    <lineage>
        <taxon>Bacteria</taxon>
        <taxon>Bacillati</taxon>
        <taxon>Mycoplasmatota</taxon>
        <taxon>Mollicutes</taxon>
        <taxon>Candidatus Pelethenecus</taxon>
    </lineage>
</organism>
<reference evidence="1" key="2">
    <citation type="journal article" date="2021" name="PeerJ">
        <title>Extensive microbial diversity within the chicken gut microbiome revealed by metagenomics and culture.</title>
        <authorList>
            <person name="Gilroy R."/>
            <person name="Ravi A."/>
            <person name="Getino M."/>
            <person name="Pursley I."/>
            <person name="Horton D.L."/>
            <person name="Alikhan N.F."/>
            <person name="Baker D."/>
            <person name="Gharbi K."/>
            <person name="Hall N."/>
            <person name="Watson M."/>
            <person name="Adriaenssens E.M."/>
            <person name="Foster-Nyarko E."/>
            <person name="Jarju S."/>
            <person name="Secka A."/>
            <person name="Antonio M."/>
            <person name="Oren A."/>
            <person name="Chaudhuri R.R."/>
            <person name="La Ragione R."/>
            <person name="Hildebrand F."/>
            <person name="Pallen M.J."/>
        </authorList>
    </citation>
    <scope>NUCLEOTIDE SEQUENCE</scope>
    <source>
        <strain evidence="1">ChiW17-6978</strain>
    </source>
</reference>
<dbReference type="EMBL" id="DVLF01000072">
    <property type="protein sequence ID" value="HIT49824.1"/>
    <property type="molecule type" value="Genomic_DNA"/>
</dbReference>
<reference evidence="1" key="1">
    <citation type="submission" date="2020-10" db="EMBL/GenBank/DDBJ databases">
        <authorList>
            <person name="Gilroy R."/>
        </authorList>
    </citation>
    <scope>NUCLEOTIDE SEQUENCE</scope>
    <source>
        <strain evidence="1">ChiW17-6978</strain>
    </source>
</reference>
<proteinExistence type="predicted"/>